<feature type="compositionally biased region" description="Low complexity" evidence="7">
    <location>
        <begin position="594"/>
        <end position="605"/>
    </location>
</feature>
<evidence type="ECO:0000256" key="2">
    <source>
        <dbReference type="ARBA" id="ARBA00008170"/>
    </source>
</evidence>
<feature type="compositionally biased region" description="Acidic residues" evidence="7">
    <location>
        <begin position="719"/>
        <end position="729"/>
    </location>
</feature>
<reference evidence="10" key="1">
    <citation type="submission" date="2019-07" db="EMBL/GenBank/DDBJ databases">
        <title>Hyphodiscus hymeniophilus genome sequencing and assembly.</title>
        <authorList>
            <person name="Kramer G."/>
            <person name="Nodwell J."/>
        </authorList>
    </citation>
    <scope>NUCLEOTIDE SEQUENCE</scope>
    <source>
        <strain evidence="10">ATCC 34498</strain>
    </source>
</reference>
<feature type="transmembrane region" description="Helical" evidence="8">
    <location>
        <begin position="146"/>
        <end position="165"/>
    </location>
</feature>
<comment type="caution">
    <text evidence="10">The sequence shown here is derived from an EMBL/GenBank/DDBJ whole genome shotgun (WGS) entry which is preliminary data.</text>
</comment>
<feature type="transmembrane region" description="Helical" evidence="8">
    <location>
        <begin position="115"/>
        <end position="134"/>
    </location>
</feature>
<evidence type="ECO:0000256" key="3">
    <source>
        <dbReference type="ARBA" id="ARBA00022448"/>
    </source>
</evidence>
<feature type="region of interest" description="Disordered" evidence="7">
    <location>
        <begin position="491"/>
        <end position="553"/>
    </location>
</feature>
<keyword evidence="4 8" id="KW-0812">Transmembrane</keyword>
<feature type="region of interest" description="Disordered" evidence="7">
    <location>
        <begin position="718"/>
        <end position="759"/>
    </location>
</feature>
<comment type="similarity">
    <text evidence="2">Belongs to the Ca(2+):cation antiporter (CaCA) (TC 2.A.19) family.</text>
</comment>
<feature type="transmembrane region" description="Helical" evidence="8">
    <location>
        <begin position="901"/>
        <end position="919"/>
    </location>
</feature>
<dbReference type="AlphaFoldDB" id="A0A9P6VMA5"/>
<feature type="domain" description="Sodium/calcium exchanger membrane region" evidence="9">
    <location>
        <begin position="905"/>
        <end position="1066"/>
    </location>
</feature>
<feature type="transmembrane region" description="Helical" evidence="8">
    <location>
        <begin position="185"/>
        <end position="206"/>
    </location>
</feature>
<dbReference type="GO" id="GO:0008324">
    <property type="term" value="F:monoatomic cation transmembrane transporter activity"/>
    <property type="evidence" value="ECO:0007669"/>
    <property type="project" value="TreeGrafter"/>
</dbReference>
<dbReference type="EMBL" id="VNKQ01000005">
    <property type="protein sequence ID" value="KAG0650615.1"/>
    <property type="molecule type" value="Genomic_DNA"/>
</dbReference>
<dbReference type="OrthoDB" id="407410at2759"/>
<feature type="region of interest" description="Disordered" evidence="7">
    <location>
        <begin position="799"/>
        <end position="825"/>
    </location>
</feature>
<name>A0A9P6VMA5_9HELO</name>
<feature type="transmembrane region" description="Helical" evidence="8">
    <location>
        <begin position="840"/>
        <end position="860"/>
    </location>
</feature>
<evidence type="ECO:0000313" key="10">
    <source>
        <dbReference type="EMBL" id="KAG0650615.1"/>
    </source>
</evidence>
<feature type="compositionally biased region" description="Basic and acidic residues" evidence="7">
    <location>
        <begin position="578"/>
        <end position="592"/>
    </location>
</feature>
<dbReference type="Proteomes" id="UP000785200">
    <property type="component" value="Unassembled WGS sequence"/>
</dbReference>
<feature type="transmembrane region" description="Helical" evidence="8">
    <location>
        <begin position="872"/>
        <end position="889"/>
    </location>
</feature>
<evidence type="ECO:0000256" key="5">
    <source>
        <dbReference type="ARBA" id="ARBA00022989"/>
    </source>
</evidence>
<dbReference type="GO" id="GO:0006874">
    <property type="term" value="P:intracellular calcium ion homeostasis"/>
    <property type="evidence" value="ECO:0007669"/>
    <property type="project" value="TreeGrafter"/>
</dbReference>
<keyword evidence="6 8" id="KW-0472">Membrane</keyword>
<comment type="subcellular location">
    <subcellularLocation>
        <location evidence="1">Membrane</location>
        <topology evidence="1">Multi-pass membrane protein</topology>
    </subcellularLocation>
</comment>
<feature type="domain" description="Sodium/calcium exchanger membrane region" evidence="9">
    <location>
        <begin position="122"/>
        <end position="261"/>
    </location>
</feature>
<protein>
    <submittedName>
        <fullName evidence="10">Cation exchanger</fullName>
    </submittedName>
</protein>
<accession>A0A9P6VMA5</accession>
<dbReference type="Gene3D" id="1.20.1420.30">
    <property type="entry name" value="NCX, central ion-binding region"/>
    <property type="match status" value="2"/>
</dbReference>
<feature type="transmembrane region" description="Helical" evidence="8">
    <location>
        <begin position="925"/>
        <end position="947"/>
    </location>
</feature>
<evidence type="ECO:0000256" key="6">
    <source>
        <dbReference type="ARBA" id="ARBA00023136"/>
    </source>
</evidence>
<feature type="region of interest" description="Disordered" evidence="7">
    <location>
        <begin position="567"/>
        <end position="605"/>
    </location>
</feature>
<dbReference type="InterPro" id="IPR051359">
    <property type="entry name" value="CaCA_antiporter"/>
</dbReference>
<feature type="transmembrane region" description="Helical" evidence="8">
    <location>
        <begin position="218"/>
        <end position="236"/>
    </location>
</feature>
<keyword evidence="11" id="KW-1185">Reference proteome</keyword>
<sequence length="1082" mass="118872">MRQTTSNSVSSRRISHRRYSFRAFYLTVAIISAFAVLSLVADQFARYHHGGQYGLAQKRALQDTTQLLKRDEECRLVHHADDKCAFVRNNCPDEQAGLFSYLELYYCDLHRLKPIAFTILTLWLGLLFTTIGIAASDFFCINLSTIASILGMSESMAGVTFLAFGNGSPDVFSTFAAMSSHSGSLAVGELIGAAGFITAVVAGSMALVREFRVGKKTFVRDVGFFIVATSFSIVFLSDGALHMWECCVMIGFYLFYVVVVVVWHWYLGRRRKRREREAAARGHYLSLTNEEIEVAEEDGEDEDAPAGERSGRFRDAEDFEALERGGSPAFNAPPDDESDEDGDQRMHIAAEMASSMRVLRSAGSRRNTITPIRPSLVGALEFRSVLSSLQKSRGLHRPIHLRRYSDDPNAHDGASDVLPYSDNESSVIVTSAPDYGLGNPSSDTPPRLRAVSMNDAEGSRQIDPAAFSVANVPNIGIVAATPTFPTHLHVPTSGSVSTAHSRGAPQSPAVSVTPPASDYGISVNSSRDASPAPSQDRQKYESRLAPPDESFPGAKHLRVDFLKDLDSAKEPPSLSPHDSPKTRSSDLQRPKLELPGPSSRDSSRSLTLSPIIQFPVYSDSPLAMSPLPMTSHDSKPPSLLLPDARLAESEYTDCSGGEPEKPIKWWPYRLLPSPYVLASTLFPTLCRWREKTWWDKFIGTLSAPSIFLLAITLPVVESDSQDDDEEEADVLTLSPEERTTSIPRRQSTNPPLLTPDSPTLEAEPEWLRYRRATEHQSPRSSQRRGFSEHNTAAIAVSAENHHHHHHPQSLPLPAKQPSADHVDSFSEELSQAPSQDWNRWLVAVQIFTAPLFVVVIVWANTDEGNTKFLIKLVLYSLLGSLVAFAILVLTTTPTKPPKYRFLLCFFGFIVSISWISTIANEVVGVLKAFGVILGISDAILGLTIFAVGNSLGDLVADITVARLGYPVMALSACFGGPMLNILLGIGVSGLYMTITEADKKHNKHPNKEIKYKPYEVEVSGTLMISAITLLVTLVGLLIVVPLNKWMMTRKVGWGLIILWSISTVINLAVEITGFWGDVAFSL</sequence>
<keyword evidence="5 8" id="KW-1133">Transmembrane helix</keyword>
<dbReference type="InterPro" id="IPR044880">
    <property type="entry name" value="NCX_ion-bd_dom_sf"/>
</dbReference>
<evidence type="ECO:0000256" key="8">
    <source>
        <dbReference type="SAM" id="Phobius"/>
    </source>
</evidence>
<organism evidence="10 11">
    <name type="scientific">Hyphodiscus hymeniophilus</name>
    <dbReference type="NCBI Taxonomy" id="353542"/>
    <lineage>
        <taxon>Eukaryota</taxon>
        <taxon>Fungi</taxon>
        <taxon>Dikarya</taxon>
        <taxon>Ascomycota</taxon>
        <taxon>Pezizomycotina</taxon>
        <taxon>Leotiomycetes</taxon>
        <taxon>Helotiales</taxon>
        <taxon>Hyphodiscaceae</taxon>
        <taxon>Hyphodiscus</taxon>
    </lineage>
</organism>
<dbReference type="InterPro" id="IPR004837">
    <property type="entry name" value="NaCa_Exmemb"/>
</dbReference>
<evidence type="ECO:0000259" key="9">
    <source>
        <dbReference type="Pfam" id="PF01699"/>
    </source>
</evidence>
<evidence type="ECO:0000313" key="11">
    <source>
        <dbReference type="Proteomes" id="UP000785200"/>
    </source>
</evidence>
<feature type="transmembrane region" description="Helical" evidence="8">
    <location>
        <begin position="242"/>
        <end position="266"/>
    </location>
</feature>
<dbReference type="PANTHER" id="PTHR12266:SF0">
    <property type="entry name" value="MITOCHONDRIAL SODIUM_CALCIUM EXCHANGER PROTEIN"/>
    <property type="match status" value="1"/>
</dbReference>
<dbReference type="GO" id="GO:0016020">
    <property type="term" value="C:membrane"/>
    <property type="evidence" value="ECO:0007669"/>
    <property type="project" value="UniProtKB-SubCell"/>
</dbReference>
<keyword evidence="3" id="KW-0813">Transport</keyword>
<feature type="transmembrane region" description="Helical" evidence="8">
    <location>
        <begin position="967"/>
        <end position="994"/>
    </location>
</feature>
<dbReference type="PANTHER" id="PTHR12266">
    <property type="entry name" value="NA+/CA2+ K+ INDEPENDENT EXCHANGER"/>
    <property type="match status" value="1"/>
</dbReference>
<gene>
    <name evidence="10" type="ORF">D0Z07_2682</name>
</gene>
<feature type="compositionally biased region" description="Polar residues" evidence="7">
    <location>
        <begin position="522"/>
        <end position="535"/>
    </location>
</feature>
<evidence type="ECO:0000256" key="7">
    <source>
        <dbReference type="SAM" id="MobiDB-lite"/>
    </source>
</evidence>
<feature type="transmembrane region" description="Helical" evidence="8">
    <location>
        <begin position="1052"/>
        <end position="1075"/>
    </location>
</feature>
<feature type="transmembrane region" description="Helical" evidence="8">
    <location>
        <begin position="1020"/>
        <end position="1040"/>
    </location>
</feature>
<dbReference type="Pfam" id="PF01699">
    <property type="entry name" value="Na_Ca_ex"/>
    <property type="match status" value="2"/>
</dbReference>
<evidence type="ECO:0000256" key="1">
    <source>
        <dbReference type="ARBA" id="ARBA00004141"/>
    </source>
</evidence>
<feature type="transmembrane region" description="Helical" evidence="8">
    <location>
        <begin position="21"/>
        <end position="41"/>
    </location>
</feature>
<evidence type="ECO:0000256" key="4">
    <source>
        <dbReference type="ARBA" id="ARBA00022692"/>
    </source>
</evidence>
<proteinExistence type="inferred from homology"/>
<feature type="compositionally biased region" description="Polar residues" evidence="7">
    <location>
        <begin position="740"/>
        <end position="751"/>
    </location>
</feature>